<proteinExistence type="predicted"/>
<protein>
    <submittedName>
        <fullName evidence="1">Uncharacterized protein</fullName>
    </submittedName>
</protein>
<accession>A0ABU6EZ23</accession>
<dbReference type="RefSeq" id="WP_326014091.1">
    <property type="nucleotide sequence ID" value="NZ_JAOZYC010000006.1"/>
</dbReference>
<dbReference type="EMBL" id="JAOZYC010000006">
    <property type="protein sequence ID" value="MEB8336465.1"/>
    <property type="molecule type" value="Genomic_DNA"/>
</dbReference>
<keyword evidence="2" id="KW-1185">Reference proteome</keyword>
<dbReference type="Proteomes" id="UP001354931">
    <property type="component" value="Unassembled WGS sequence"/>
</dbReference>
<organism evidence="1 2">
    <name type="scientific">Streptomyces endophyticus</name>
    <dbReference type="NCBI Taxonomy" id="714166"/>
    <lineage>
        <taxon>Bacteria</taxon>
        <taxon>Bacillati</taxon>
        <taxon>Actinomycetota</taxon>
        <taxon>Actinomycetes</taxon>
        <taxon>Kitasatosporales</taxon>
        <taxon>Streptomycetaceae</taxon>
        <taxon>Streptomyces</taxon>
    </lineage>
</organism>
<gene>
    <name evidence="1" type="ORF">OKJ99_02875</name>
</gene>
<evidence type="ECO:0000313" key="1">
    <source>
        <dbReference type="EMBL" id="MEB8336465.1"/>
    </source>
</evidence>
<sequence length="260" mass="28421">MPTNGLSPVYDETGAASARFLRWLVEQTGTGGASRVASADFAPHERCSVDLVADAVGRLGALGWLTEHNDSGADPPLVSPTAAGLAEVAVWDEAYADREARRRYAKAALFAYWDRAGQHRSGEESNPENFLWASEAFYCGRQLPVEDLEYARNHLELPAPVHVSPAEQGEGVVISYEQLAQLVQASLPEATESDSELRQVRELADELTDTIDRGDRPDDGLVRRFMERIPGVLQSESASVGKEVVVGFLADFVRQTLRLP</sequence>
<name>A0ABU6EZ23_9ACTN</name>
<evidence type="ECO:0000313" key="2">
    <source>
        <dbReference type="Proteomes" id="UP001354931"/>
    </source>
</evidence>
<comment type="caution">
    <text evidence="1">The sequence shown here is derived from an EMBL/GenBank/DDBJ whole genome shotgun (WGS) entry which is preliminary data.</text>
</comment>
<reference evidence="1 2" key="1">
    <citation type="submission" date="2022-10" db="EMBL/GenBank/DDBJ databases">
        <authorList>
            <person name="Xie J."/>
            <person name="Shen N."/>
        </authorList>
    </citation>
    <scope>NUCLEOTIDE SEQUENCE [LARGE SCALE GENOMIC DNA]</scope>
    <source>
        <strain evidence="1 2">YIM65594</strain>
    </source>
</reference>